<feature type="region of interest" description="Disordered" evidence="1">
    <location>
        <begin position="52"/>
        <end position="81"/>
    </location>
</feature>
<gene>
    <name evidence="2" type="ORF">E2C01_036538</name>
</gene>
<name>A0A5B7FBN2_PORTR</name>
<evidence type="ECO:0000256" key="1">
    <source>
        <dbReference type="SAM" id="MobiDB-lite"/>
    </source>
</evidence>
<accession>A0A5B7FBN2</accession>
<protein>
    <submittedName>
        <fullName evidence="2">Uncharacterized protein</fullName>
    </submittedName>
</protein>
<evidence type="ECO:0000313" key="3">
    <source>
        <dbReference type="Proteomes" id="UP000324222"/>
    </source>
</evidence>
<dbReference type="AlphaFoldDB" id="A0A5B7FBN2"/>
<organism evidence="2 3">
    <name type="scientific">Portunus trituberculatus</name>
    <name type="common">Swimming crab</name>
    <name type="synonym">Neptunus trituberculatus</name>
    <dbReference type="NCBI Taxonomy" id="210409"/>
    <lineage>
        <taxon>Eukaryota</taxon>
        <taxon>Metazoa</taxon>
        <taxon>Ecdysozoa</taxon>
        <taxon>Arthropoda</taxon>
        <taxon>Crustacea</taxon>
        <taxon>Multicrustacea</taxon>
        <taxon>Malacostraca</taxon>
        <taxon>Eumalacostraca</taxon>
        <taxon>Eucarida</taxon>
        <taxon>Decapoda</taxon>
        <taxon>Pleocyemata</taxon>
        <taxon>Brachyura</taxon>
        <taxon>Eubrachyura</taxon>
        <taxon>Portunoidea</taxon>
        <taxon>Portunidae</taxon>
        <taxon>Portuninae</taxon>
        <taxon>Portunus</taxon>
    </lineage>
</organism>
<dbReference type="Proteomes" id="UP000324222">
    <property type="component" value="Unassembled WGS sequence"/>
</dbReference>
<keyword evidence="3" id="KW-1185">Reference proteome</keyword>
<sequence length="81" mass="8922">MFSLHLASAKDQAPTLPRLPPVTEVFSFARYRVSRHRSSEPTFSVLRGRCCGETKTTAPPSSSPRSARRKGMCTGQSLLVE</sequence>
<evidence type="ECO:0000313" key="2">
    <source>
        <dbReference type="EMBL" id="MPC42905.1"/>
    </source>
</evidence>
<reference evidence="2 3" key="1">
    <citation type="submission" date="2019-05" db="EMBL/GenBank/DDBJ databases">
        <title>Another draft genome of Portunus trituberculatus and its Hox gene families provides insights of decapod evolution.</title>
        <authorList>
            <person name="Jeong J.-H."/>
            <person name="Song I."/>
            <person name="Kim S."/>
            <person name="Choi T."/>
            <person name="Kim D."/>
            <person name="Ryu S."/>
            <person name="Kim W."/>
        </authorList>
    </citation>
    <scope>NUCLEOTIDE SEQUENCE [LARGE SCALE GENOMIC DNA]</scope>
    <source>
        <tissue evidence="2">Muscle</tissue>
    </source>
</reference>
<proteinExistence type="predicted"/>
<comment type="caution">
    <text evidence="2">The sequence shown here is derived from an EMBL/GenBank/DDBJ whole genome shotgun (WGS) entry which is preliminary data.</text>
</comment>
<feature type="compositionally biased region" description="Low complexity" evidence="1">
    <location>
        <begin position="54"/>
        <end position="65"/>
    </location>
</feature>
<dbReference type="EMBL" id="VSRR010005610">
    <property type="protein sequence ID" value="MPC42905.1"/>
    <property type="molecule type" value="Genomic_DNA"/>
</dbReference>